<evidence type="ECO:0000256" key="1">
    <source>
        <dbReference type="ARBA" id="ARBA00004941"/>
    </source>
</evidence>
<evidence type="ECO:0000256" key="2">
    <source>
        <dbReference type="ARBA" id="ARBA00012338"/>
    </source>
</evidence>
<dbReference type="PANTHER" id="PTHR43814">
    <property type="entry name" value="ARGININOSUCCINATE LYASE"/>
    <property type="match status" value="1"/>
</dbReference>
<protein>
    <recommendedName>
        <fullName evidence="2 4">Argininosuccinate lyase</fullName>
        <ecNumber evidence="2 4">4.3.2.1</ecNumber>
    </recommendedName>
</protein>
<dbReference type="InterPro" id="IPR022761">
    <property type="entry name" value="Fumarate_lyase_N"/>
</dbReference>
<dbReference type="PRINTS" id="PR00149">
    <property type="entry name" value="FUMRATELYASE"/>
</dbReference>
<sequence>MKNLNNPFWGEGENINFGKVAIEYAAGQDIILDKMFIQYECLVDEAHVLMLHKQNLITKKIAISLIKVLEEIKILDKKGKFVLKKELEDVHSNIEKYIIDKLGIEIGGYLRLGIARNDQIYTDTLMFTKKYLINMCLEIIYILEKINKVANNNFKTIMPGYTHMRISQPITVSHWLIAKSYHLLDNLKGLIFTYDLIDKCPLGIVEMAGTHLPIDRKYLSNLLGFNKPTENSLYTSNQRGENETKILSELSFLALHIRRTIQEILIFSSTEFNLVEIDDLYVTGGTAQPNLRNPDTLEVIRANCPRIYSKFFETLLIMDIQTSGYNRDTQQTKPAFIEGLELMKQTLEVFGGILTSLKYNKVKMLEVANMNFATAPDVAMQICVKGKISFREAYKVVKTLIKEKYLKKSFSELTSKLVADVTKKVLNKNVFVTQNDLDEVSSAEKCAFSHTSEGGPAPSQVKLMIKDVKKKAFDLKKEIYVKQNINIKAIKKLEESVKKITDSAII</sequence>
<evidence type="ECO:0000313" key="7">
    <source>
        <dbReference type="Proteomes" id="UP000034536"/>
    </source>
</evidence>
<dbReference type="EMBL" id="LBQX01000005">
    <property type="protein sequence ID" value="KKP87164.1"/>
    <property type="molecule type" value="Genomic_DNA"/>
</dbReference>
<organism evidence="6 7">
    <name type="scientific">Candidatus Roizmanbacteria bacterium GW2011_GWA2_35_8</name>
    <dbReference type="NCBI Taxonomy" id="1618479"/>
    <lineage>
        <taxon>Bacteria</taxon>
        <taxon>Candidatus Roizmaniibacteriota</taxon>
    </lineage>
</organism>
<name>A0A0G0CYT8_9BACT</name>
<dbReference type="EC" id="4.3.2.1" evidence="2 4"/>
<dbReference type="Pfam" id="PF00206">
    <property type="entry name" value="Lyase_1"/>
    <property type="match status" value="1"/>
</dbReference>
<dbReference type="UniPathway" id="UPA00068">
    <property type="reaction ID" value="UER00114"/>
</dbReference>
<dbReference type="GO" id="GO:0004056">
    <property type="term" value="F:argininosuccinate lyase activity"/>
    <property type="evidence" value="ECO:0007669"/>
    <property type="project" value="UniProtKB-UniRule"/>
</dbReference>
<keyword evidence="6" id="KW-0456">Lyase</keyword>
<gene>
    <name evidence="6" type="ORF">UR89_C0005G0004</name>
</gene>
<evidence type="ECO:0000256" key="4">
    <source>
        <dbReference type="NCBIfam" id="TIGR00838"/>
    </source>
</evidence>
<dbReference type="Proteomes" id="UP000034536">
    <property type="component" value="Unassembled WGS sequence"/>
</dbReference>
<dbReference type="GO" id="GO:0005829">
    <property type="term" value="C:cytosol"/>
    <property type="evidence" value="ECO:0007669"/>
    <property type="project" value="TreeGrafter"/>
</dbReference>
<dbReference type="GO" id="GO:0042450">
    <property type="term" value="P:L-arginine biosynthetic process via ornithine"/>
    <property type="evidence" value="ECO:0007669"/>
    <property type="project" value="UniProtKB-UniRule"/>
</dbReference>
<evidence type="ECO:0000256" key="3">
    <source>
        <dbReference type="ARBA" id="ARBA00022571"/>
    </source>
</evidence>
<accession>A0A0G0CYT8</accession>
<dbReference type="AlphaFoldDB" id="A0A0G0CYT8"/>
<dbReference type="Gene3D" id="1.10.275.10">
    <property type="entry name" value="Fumarase/aspartase (N-terminal domain)"/>
    <property type="match status" value="1"/>
</dbReference>
<dbReference type="Gene3D" id="1.10.40.30">
    <property type="entry name" value="Fumarase/aspartase (C-terminal domain)"/>
    <property type="match status" value="1"/>
</dbReference>
<dbReference type="InterPro" id="IPR024083">
    <property type="entry name" value="Fumarase/histidase_N"/>
</dbReference>
<dbReference type="InterPro" id="IPR009049">
    <property type="entry name" value="Argininosuccinate_lyase"/>
</dbReference>
<dbReference type="InterPro" id="IPR000362">
    <property type="entry name" value="Fumarate_lyase_fam"/>
</dbReference>
<dbReference type="PANTHER" id="PTHR43814:SF1">
    <property type="entry name" value="ARGININOSUCCINATE LYASE"/>
    <property type="match status" value="1"/>
</dbReference>
<dbReference type="InterPro" id="IPR008948">
    <property type="entry name" value="L-Aspartase-like"/>
</dbReference>
<reference evidence="6 7" key="1">
    <citation type="journal article" date="2015" name="Nature">
        <title>rRNA introns, odd ribosomes, and small enigmatic genomes across a large radiation of phyla.</title>
        <authorList>
            <person name="Brown C.T."/>
            <person name="Hug L.A."/>
            <person name="Thomas B.C."/>
            <person name="Sharon I."/>
            <person name="Castelle C.J."/>
            <person name="Singh A."/>
            <person name="Wilkins M.J."/>
            <person name="Williams K.H."/>
            <person name="Banfield J.F."/>
        </authorList>
    </citation>
    <scope>NUCLEOTIDE SEQUENCE [LARGE SCALE GENOMIC DNA]</scope>
</reference>
<dbReference type="PRINTS" id="PR00145">
    <property type="entry name" value="ARGSUCLYASE"/>
</dbReference>
<comment type="caution">
    <text evidence="6">The sequence shown here is derived from an EMBL/GenBank/DDBJ whole genome shotgun (WGS) entry which is preliminary data.</text>
</comment>
<keyword evidence="3" id="KW-0055">Arginine biosynthesis</keyword>
<proteinExistence type="predicted"/>
<keyword evidence="3" id="KW-0028">Amino-acid biosynthesis</keyword>
<dbReference type="SUPFAM" id="SSF48557">
    <property type="entry name" value="L-aspartase-like"/>
    <property type="match status" value="1"/>
</dbReference>
<evidence type="ECO:0000313" key="6">
    <source>
        <dbReference type="EMBL" id="KKP87164.1"/>
    </source>
</evidence>
<feature type="domain" description="Fumarate lyase N-terminal" evidence="5">
    <location>
        <begin position="51"/>
        <end position="307"/>
    </location>
</feature>
<comment type="pathway">
    <text evidence="1">Amino-acid biosynthesis; L-arginine biosynthesis; L-arginine from L-ornithine and carbamoyl phosphate: step 3/3.</text>
</comment>
<dbReference type="Gene3D" id="1.20.200.10">
    <property type="entry name" value="Fumarase/aspartase (Central domain)"/>
    <property type="match status" value="1"/>
</dbReference>
<dbReference type="NCBIfam" id="TIGR00838">
    <property type="entry name" value="argH"/>
    <property type="match status" value="1"/>
</dbReference>
<evidence type="ECO:0000259" key="5">
    <source>
        <dbReference type="Pfam" id="PF00206"/>
    </source>
</evidence>